<evidence type="ECO:0000313" key="2">
    <source>
        <dbReference type="Proteomes" id="UP001148629"/>
    </source>
</evidence>
<dbReference type="EMBL" id="JANRMS010000422">
    <property type="protein sequence ID" value="KAJ3540144.1"/>
    <property type="molecule type" value="Genomic_DNA"/>
</dbReference>
<proteinExistence type="predicted"/>
<evidence type="ECO:0000313" key="1">
    <source>
        <dbReference type="EMBL" id="KAJ3540144.1"/>
    </source>
</evidence>
<accession>A0ACC1SHS6</accession>
<organism evidence="1 2">
    <name type="scientific">Fusarium decemcellulare</name>
    <dbReference type="NCBI Taxonomy" id="57161"/>
    <lineage>
        <taxon>Eukaryota</taxon>
        <taxon>Fungi</taxon>
        <taxon>Dikarya</taxon>
        <taxon>Ascomycota</taxon>
        <taxon>Pezizomycotina</taxon>
        <taxon>Sordariomycetes</taxon>
        <taxon>Hypocreomycetidae</taxon>
        <taxon>Hypocreales</taxon>
        <taxon>Nectriaceae</taxon>
        <taxon>Fusarium</taxon>
        <taxon>Fusarium decemcellulare species complex</taxon>
    </lineage>
</organism>
<dbReference type="Proteomes" id="UP001148629">
    <property type="component" value="Unassembled WGS sequence"/>
</dbReference>
<gene>
    <name evidence="1" type="ORF">NM208_g5192</name>
</gene>
<sequence>MDRESPGRISSAVFLPHNEEAREAASPRLVRATKIKFSINNTNDHDDNNTRKSENNGEESNNSLLWGEVGSSGRKLKRSIAFACGRLEDQKDPLETGDTWGYLRHITISRDLTQAGASGKEILAVLHQDLGDSNRLVDEETRGSPRSRHSSPSGRKSAYSLRFFKEGRPPMLRQRQNFKQSGRKNPGTYAIPYNMRAETANDEYSQDHEPSNAVRIAQLEEEIQELRRQQSSLQSTTWQILHKVEDDESSYLIEPCWAMDDGHQLRLRGNMPLADEAGYLAQRLDIAFVVYKHYKHDYQTKAIEKAKIEGSTLPDPAPAKETIQLLSEQMISAVDIFFNSQPRFKDYFPDWSFKIPFQSPFLFWYHFRLDEGIEAMPEPHRTQMRLLTDWIEQNYNDIYSDAETEFAHGKVSRSTMPFFVRPGEVVVSKSDKGIEGYIAKSWATEDIHRCPSQPSWADEPHNTSSSWTVKAWSYRYDGRFYEHNTALSIDLEFDEDHHNVDISKLSVLPLRFGDGEFDAQLVHRGRVMWACREKKLIAYKHGPDNALAGGERYMVDFDTYKQLHSDSPKFKEAFPFLNKRDRKEMKTAMMECEDPPQGPELMVFPSKVIGYNLRQKKWRDLEVDLIQDVSWNKQAFLHLVIKDEIKDLIQALVSSKLGSEENTDLIQGKGNGLIMLLHGGPGTGKTFTAESVAELAEKPLFCVTCGDIGTRPDEVEKYLESVLHLGKIWGCVVLLDEADVFLEQRTLQDLERNALVSVFLRVLEYYEGILFLTSNRVGTFDEAFKSRIQLSLHYEALDKSQRRTIWSNFMNRLKTLERDHVKIEPIEKRKRKFEEPRGIDFDDIGRHLGDLAEHEMNGRQIRNALTTARQLAKFKEDSMTYRHLEHVISISSEFDLYLQKPSRLTQELRNSMNSARHMEELHTGRFSQRHKPTGGTNSDSRIPCDVSDKQAIQDLTTYISQRENRLDILVSNAGIRRDPPVRCNVLTASLSELQASMWSSRHSDWADTFCVNTTSHYFLSVAFLPLLEAASRAGRDEGRGVVIMTSSCASMHNATNIDLTSYATSKAATDHLVKLLAAKFSRFYVRVVGINPGFVPSNMNPVGEEGNLFSALFDQVPAKRAGNESDIAGTVLYLASRAGAYVDGISLCVDGGRVLLANGQE</sequence>
<comment type="caution">
    <text evidence="1">The sequence shown here is derived from an EMBL/GenBank/DDBJ whole genome shotgun (WGS) entry which is preliminary data.</text>
</comment>
<protein>
    <submittedName>
        <fullName evidence="1">Uncharacterized protein</fullName>
    </submittedName>
</protein>
<name>A0ACC1SHS6_9HYPO</name>
<reference evidence="1" key="1">
    <citation type="submission" date="2022-08" db="EMBL/GenBank/DDBJ databases">
        <title>Genome Sequence of Fusarium decemcellulare.</title>
        <authorList>
            <person name="Buettner E."/>
        </authorList>
    </citation>
    <scope>NUCLEOTIDE SEQUENCE</scope>
    <source>
        <strain evidence="1">Babe19</strain>
    </source>
</reference>
<keyword evidence="2" id="KW-1185">Reference proteome</keyword>